<evidence type="ECO:0000313" key="1">
    <source>
        <dbReference type="EMBL" id="EEV18125.1"/>
    </source>
</evidence>
<reference evidence="1 2" key="1">
    <citation type="submission" date="2009-07" db="EMBL/GenBank/DDBJ databases">
        <authorList>
            <person name="Madupu R."/>
            <person name="Sebastian Y."/>
            <person name="Durkin A.S."/>
            <person name="Torralba M."/>
            <person name="Methe B."/>
            <person name="Sutton G.G."/>
            <person name="Strausberg R.L."/>
            <person name="Nelson K.E."/>
        </authorList>
    </citation>
    <scope>NUCLEOTIDE SEQUENCE [LARGE SCALE GENOMIC DNA]</scope>
    <source>
        <strain evidence="1 2">RM3268</strain>
    </source>
</reference>
<dbReference type="EMBL" id="ACYG01000019">
    <property type="protein sequence ID" value="EEV18125.1"/>
    <property type="molecule type" value="Genomic_DNA"/>
</dbReference>
<dbReference type="AlphaFoldDB" id="C8PG87"/>
<dbReference type="Proteomes" id="UP000005709">
    <property type="component" value="Unassembled WGS sequence"/>
</dbReference>
<accession>C8PG87</accession>
<sequence length="37" mass="4398">MSKICSKNFYAKAKREAKCCKNSIYHLSLRAMNFKFH</sequence>
<evidence type="ECO:0000313" key="2">
    <source>
        <dbReference type="Proteomes" id="UP000005709"/>
    </source>
</evidence>
<comment type="caution">
    <text evidence="1">The sequence shown here is derived from an EMBL/GenBank/DDBJ whole genome shotgun (WGS) entry which is preliminary data.</text>
</comment>
<name>C8PG87_9BACT</name>
<gene>
    <name evidence="1" type="ORF">CAMGR0001_0881</name>
</gene>
<organism evidence="1 2">
    <name type="scientific">Campylobacter gracilis RM3268</name>
    <dbReference type="NCBI Taxonomy" id="553220"/>
    <lineage>
        <taxon>Bacteria</taxon>
        <taxon>Pseudomonadati</taxon>
        <taxon>Campylobacterota</taxon>
        <taxon>Epsilonproteobacteria</taxon>
        <taxon>Campylobacterales</taxon>
        <taxon>Campylobacteraceae</taxon>
        <taxon>Campylobacter</taxon>
    </lineage>
</organism>
<protein>
    <submittedName>
        <fullName evidence="1">Uncharacterized protein</fullName>
    </submittedName>
</protein>
<keyword evidence="2" id="KW-1185">Reference proteome</keyword>
<proteinExistence type="predicted"/>